<comment type="caution">
    <text evidence="2">The sequence shown here is derived from an EMBL/GenBank/DDBJ whole genome shotgun (WGS) entry which is preliminary data.</text>
</comment>
<evidence type="ECO:0000313" key="2">
    <source>
        <dbReference type="EMBL" id="EEG48051.1"/>
    </source>
</evidence>
<dbReference type="InterPro" id="IPR003607">
    <property type="entry name" value="HD/PDEase_dom"/>
</dbReference>
<accession>C0CQ84</accession>
<name>C0CQ84_BLAHS</name>
<evidence type="ECO:0000313" key="3">
    <source>
        <dbReference type="Proteomes" id="UP000003100"/>
    </source>
</evidence>
<dbReference type="GeneID" id="86822431"/>
<organism evidence="2 3">
    <name type="scientific">Blautia hydrogenotrophica (strain DSM 10507 / JCM 14656 / S5a33)</name>
    <name type="common">Ruminococcus hydrogenotrophicus</name>
    <dbReference type="NCBI Taxonomy" id="476272"/>
    <lineage>
        <taxon>Bacteria</taxon>
        <taxon>Bacillati</taxon>
        <taxon>Bacillota</taxon>
        <taxon>Clostridia</taxon>
        <taxon>Lachnospirales</taxon>
        <taxon>Lachnospiraceae</taxon>
        <taxon>Blautia</taxon>
    </lineage>
</organism>
<dbReference type="AlphaFoldDB" id="C0CQ84"/>
<dbReference type="CDD" id="cd00077">
    <property type="entry name" value="HDc"/>
    <property type="match status" value="1"/>
</dbReference>
<proteinExistence type="predicted"/>
<evidence type="ECO:0000259" key="1">
    <source>
        <dbReference type="PROSITE" id="PS51831"/>
    </source>
</evidence>
<dbReference type="HOGENOM" id="CLU_106618_0_0_9"/>
<dbReference type="RefSeq" id="WP_005950872.1">
    <property type="nucleotide sequence ID" value="NZ_CP136423.1"/>
</dbReference>
<dbReference type="SUPFAM" id="SSF109604">
    <property type="entry name" value="HD-domain/PDEase-like"/>
    <property type="match status" value="1"/>
</dbReference>
<keyword evidence="3" id="KW-1185">Reference proteome</keyword>
<dbReference type="Proteomes" id="UP000003100">
    <property type="component" value="Unassembled WGS sequence"/>
</dbReference>
<protein>
    <recommendedName>
        <fullName evidence="1">HD domain-containing protein</fullName>
    </recommendedName>
</protein>
<sequence>MDCLQKIWEHPLYQEHYRKLQKLERERELCCHTLEHFLDVARLTYIYALEEGLSVSRKVIYAAGLLHDIGKDLQYTDGIPHEESSAQIAARILPDCEVSREEQEIIVDLILTHRKKKKACKARLNELFYKADKGSRNCLICPASSQCSWSDEKKNLKIHY</sequence>
<dbReference type="InterPro" id="IPR006674">
    <property type="entry name" value="HD_domain"/>
</dbReference>
<dbReference type="SMART" id="SM00471">
    <property type="entry name" value="HDc"/>
    <property type="match status" value="1"/>
</dbReference>
<gene>
    <name evidence="2" type="ORF">RUMHYD_03037</name>
</gene>
<reference evidence="2 3" key="1">
    <citation type="submission" date="2009-01" db="EMBL/GenBank/DDBJ databases">
        <authorList>
            <person name="Fulton L."/>
            <person name="Clifton S."/>
            <person name="Fulton B."/>
            <person name="Xu J."/>
            <person name="Minx P."/>
            <person name="Pepin K.H."/>
            <person name="Johnson M."/>
            <person name="Bhonagiri V."/>
            <person name="Nash W.E."/>
            <person name="Mardis E.R."/>
            <person name="Wilson R.K."/>
        </authorList>
    </citation>
    <scope>NUCLEOTIDE SEQUENCE [LARGE SCALE GENOMIC DNA]</scope>
    <source>
        <strain evidence="3">DSM 10507 / JCM 14656 / S5a33</strain>
    </source>
</reference>
<dbReference type="InterPro" id="IPR006675">
    <property type="entry name" value="HDIG_dom"/>
</dbReference>
<dbReference type="PROSITE" id="PS51831">
    <property type="entry name" value="HD"/>
    <property type="match status" value="1"/>
</dbReference>
<feature type="domain" description="HD" evidence="1">
    <location>
        <begin position="33"/>
        <end position="134"/>
    </location>
</feature>
<reference evidence="2 3" key="2">
    <citation type="submission" date="2009-02" db="EMBL/GenBank/DDBJ databases">
        <title>Draft genome sequence of Blautia hydrogenotrophica DSM 10507 (Ruminococcus hydrogenotrophicus DSM 10507).</title>
        <authorList>
            <person name="Sudarsanam P."/>
            <person name="Ley R."/>
            <person name="Guruge J."/>
            <person name="Turnbaugh P.J."/>
            <person name="Mahowald M."/>
            <person name="Liep D."/>
            <person name="Gordon J."/>
        </authorList>
    </citation>
    <scope>NUCLEOTIDE SEQUENCE [LARGE SCALE GENOMIC DNA]</scope>
    <source>
        <strain evidence="3">DSM 10507 / JCM 14656 / S5a33</strain>
    </source>
</reference>
<dbReference type="Pfam" id="PF01966">
    <property type="entry name" value="HD"/>
    <property type="match status" value="1"/>
</dbReference>
<dbReference type="NCBIfam" id="TIGR00277">
    <property type="entry name" value="HDIG"/>
    <property type="match status" value="1"/>
</dbReference>
<dbReference type="PATRIC" id="fig|476272.21.peg.1171"/>
<dbReference type="eggNOG" id="COG1418">
    <property type="taxonomic scope" value="Bacteria"/>
</dbReference>
<dbReference type="Gene3D" id="1.10.3210.10">
    <property type="entry name" value="Hypothetical protein af1432"/>
    <property type="match status" value="1"/>
</dbReference>
<dbReference type="EMBL" id="ACBZ01000165">
    <property type="protein sequence ID" value="EEG48051.1"/>
    <property type="molecule type" value="Genomic_DNA"/>
</dbReference>